<evidence type="ECO:0000256" key="2">
    <source>
        <dbReference type="ARBA" id="ARBA00006528"/>
    </source>
</evidence>
<dbReference type="GO" id="GO:0016020">
    <property type="term" value="C:membrane"/>
    <property type="evidence" value="ECO:0007669"/>
    <property type="project" value="UniProtKB-SubCell"/>
</dbReference>
<dbReference type="AlphaFoldDB" id="A0AAV2Q5E4"/>
<evidence type="ECO:0000256" key="7">
    <source>
        <dbReference type="SAM" id="MobiDB-lite"/>
    </source>
</evidence>
<gene>
    <name evidence="9" type="ORF">MNOR_LOCUS7829</name>
</gene>
<dbReference type="Proteomes" id="UP001497623">
    <property type="component" value="Unassembled WGS sequence"/>
</dbReference>
<keyword evidence="5 8" id="KW-1133">Transmembrane helix</keyword>
<evidence type="ECO:0000256" key="6">
    <source>
        <dbReference type="ARBA" id="ARBA00023136"/>
    </source>
</evidence>
<comment type="caution">
    <text evidence="9">The sequence shown here is derived from an EMBL/GenBank/DDBJ whole genome shotgun (WGS) entry which is preliminary data.</text>
</comment>
<evidence type="ECO:0000256" key="5">
    <source>
        <dbReference type="ARBA" id="ARBA00022989"/>
    </source>
</evidence>
<keyword evidence="4" id="KW-0769">Symport</keyword>
<protein>
    <recommendedName>
        <fullName evidence="11">Ileal sodium/bile acid cotransporter</fullName>
    </recommendedName>
</protein>
<organism evidence="9 10">
    <name type="scientific">Meganyctiphanes norvegica</name>
    <name type="common">Northern krill</name>
    <name type="synonym">Thysanopoda norvegica</name>
    <dbReference type="NCBI Taxonomy" id="48144"/>
    <lineage>
        <taxon>Eukaryota</taxon>
        <taxon>Metazoa</taxon>
        <taxon>Ecdysozoa</taxon>
        <taxon>Arthropoda</taxon>
        <taxon>Crustacea</taxon>
        <taxon>Multicrustacea</taxon>
        <taxon>Malacostraca</taxon>
        <taxon>Eumalacostraca</taxon>
        <taxon>Eucarida</taxon>
        <taxon>Euphausiacea</taxon>
        <taxon>Euphausiidae</taxon>
        <taxon>Meganyctiphanes</taxon>
    </lineage>
</organism>
<comment type="subcellular location">
    <subcellularLocation>
        <location evidence="1">Membrane</location>
        <topology evidence="1">Multi-pass membrane protein</topology>
    </subcellularLocation>
</comment>
<dbReference type="Pfam" id="PF01758">
    <property type="entry name" value="SBF"/>
    <property type="match status" value="1"/>
</dbReference>
<evidence type="ECO:0000256" key="3">
    <source>
        <dbReference type="ARBA" id="ARBA00022692"/>
    </source>
</evidence>
<proteinExistence type="inferred from homology"/>
<keyword evidence="4" id="KW-0813">Transport</keyword>
<dbReference type="InterPro" id="IPR004710">
    <property type="entry name" value="Bilac:Na_transpt"/>
</dbReference>
<sequence>MCAFLTAAAGSSEEEITEYDPTHLNTDTDLNITQTNSSTPSNYGLNSHNATGPPKMIPQWRTILDKTATILMICNTINMMLAMGAATSWKEVWQHSRNPLRAIIGMVGQFILLPALGVCLSLAFSLTAAEAIGVLMVSCSPGGTASNFFTYWVDGDLALSIVMTTWSSALSVGAMPLNIWIYSRIWIDSASGIVIPYNSIMIGLMFVIIPSALGMVVRHFKEKIANIIVKVCSFLGWLGFVVCLIIWLVLYWSLFVNATPLLWLAAVLLPCAGFCLSYGFSLAVKQNQVIARTIGIETGSQNMAVALNIILLSFPEPEIKSAMLVYPTLFGFMLYIQVFIFIGVFQLYKHCHQHHQVSITKDENGKAVDIKTTIN</sequence>
<evidence type="ECO:0008006" key="11">
    <source>
        <dbReference type="Google" id="ProtNLM"/>
    </source>
</evidence>
<evidence type="ECO:0000256" key="1">
    <source>
        <dbReference type="ARBA" id="ARBA00004141"/>
    </source>
</evidence>
<feature type="transmembrane region" description="Helical" evidence="8">
    <location>
        <begin position="194"/>
        <end position="214"/>
    </location>
</feature>
<feature type="transmembrane region" description="Helical" evidence="8">
    <location>
        <begin position="234"/>
        <end position="254"/>
    </location>
</feature>
<dbReference type="Gene3D" id="1.20.1530.20">
    <property type="match status" value="1"/>
</dbReference>
<evidence type="ECO:0000256" key="4">
    <source>
        <dbReference type="ARBA" id="ARBA00022847"/>
    </source>
</evidence>
<keyword evidence="6 8" id="KW-0472">Membrane</keyword>
<dbReference type="GO" id="GO:0008508">
    <property type="term" value="F:bile acid:sodium symporter activity"/>
    <property type="evidence" value="ECO:0007669"/>
    <property type="project" value="TreeGrafter"/>
</dbReference>
<dbReference type="PANTHER" id="PTHR10361:SF28">
    <property type="entry name" value="P3 PROTEIN-RELATED"/>
    <property type="match status" value="1"/>
</dbReference>
<evidence type="ECO:0000256" key="8">
    <source>
        <dbReference type="SAM" id="Phobius"/>
    </source>
</evidence>
<feature type="transmembrane region" description="Helical" evidence="8">
    <location>
        <begin position="68"/>
        <end position="89"/>
    </location>
</feature>
<feature type="region of interest" description="Disordered" evidence="7">
    <location>
        <begin position="1"/>
        <end position="25"/>
    </location>
</feature>
<name>A0AAV2Q5E4_MEGNR</name>
<accession>A0AAV2Q5E4</accession>
<feature type="transmembrane region" description="Helical" evidence="8">
    <location>
        <begin position="157"/>
        <end position="182"/>
    </location>
</feature>
<dbReference type="InterPro" id="IPR038770">
    <property type="entry name" value="Na+/solute_symporter_sf"/>
</dbReference>
<reference evidence="9 10" key="1">
    <citation type="submission" date="2024-05" db="EMBL/GenBank/DDBJ databases">
        <authorList>
            <person name="Wallberg A."/>
        </authorList>
    </citation>
    <scope>NUCLEOTIDE SEQUENCE [LARGE SCALE GENOMIC DNA]</scope>
</reference>
<keyword evidence="10" id="KW-1185">Reference proteome</keyword>
<evidence type="ECO:0000313" key="10">
    <source>
        <dbReference type="Proteomes" id="UP001497623"/>
    </source>
</evidence>
<feature type="transmembrane region" description="Helical" evidence="8">
    <location>
        <begin position="324"/>
        <end position="348"/>
    </location>
</feature>
<dbReference type="EMBL" id="CAXKWB010003521">
    <property type="protein sequence ID" value="CAL4069408.1"/>
    <property type="molecule type" value="Genomic_DNA"/>
</dbReference>
<evidence type="ECO:0000313" key="9">
    <source>
        <dbReference type="EMBL" id="CAL4069408.1"/>
    </source>
</evidence>
<keyword evidence="3 8" id="KW-0812">Transmembrane</keyword>
<feature type="transmembrane region" description="Helical" evidence="8">
    <location>
        <begin position="261"/>
        <end position="283"/>
    </location>
</feature>
<dbReference type="PANTHER" id="PTHR10361">
    <property type="entry name" value="SODIUM-BILE ACID COTRANSPORTER"/>
    <property type="match status" value="1"/>
</dbReference>
<dbReference type="InterPro" id="IPR002657">
    <property type="entry name" value="BilAc:Na_symport/Acr3"/>
</dbReference>
<comment type="similarity">
    <text evidence="2">Belongs to the bile acid:sodium symporter (BASS) (TC 2.A.28) family.</text>
</comment>
<feature type="transmembrane region" description="Helical" evidence="8">
    <location>
        <begin position="110"/>
        <end position="137"/>
    </location>
</feature>